<protein>
    <recommendedName>
        <fullName evidence="5 6">Formimidoylglutamase</fullName>
        <ecNumber evidence="5 6">3.5.3.8</ecNumber>
    </recommendedName>
    <alternativeName>
        <fullName evidence="5">Formiminoglutamase</fullName>
    </alternativeName>
    <alternativeName>
        <fullName evidence="5">Formiminoglutamate hydrolase</fullName>
    </alternativeName>
</protein>
<evidence type="ECO:0000256" key="8">
    <source>
        <dbReference type="PROSITE-ProRule" id="PRU00742"/>
    </source>
</evidence>
<keyword evidence="3 5" id="KW-0369">Histidine metabolism</keyword>
<sequence length="309" mass="34445">MYKQANPDLWQGRIDSETDESQFRHFQTIELKDINETKVDKKAGTGILGYAVDKGVELNNGRVGAQEGPDAVRKAFGNLSVLTPCPVYDYGNVYHDHDHLIDTQEEYADLAAKMFQNHNYSFLVGGGHDIAYAQYLAMRKAYPDSSIGVINIDAHFDTRKADSSTSGTSFRQILESDDNADYFVLGIQSASNTKSLFDYADERGIEYVTADEILHEISPTIKDKIDHFINRHDVIMFTICMDVVDSAFAPGVSAPAVNGLTPHIILELSRRVVGHPKLVSISVAETNPLYDMDNRTAKLVALFLHNFIH</sequence>
<dbReference type="SUPFAM" id="SSF52768">
    <property type="entry name" value="Arginase/deacetylase"/>
    <property type="match status" value="1"/>
</dbReference>
<feature type="binding site" evidence="5">
    <location>
        <position position="155"/>
    </location>
    <ligand>
        <name>Mn(2+)</name>
        <dbReference type="ChEBI" id="CHEBI:29035"/>
        <label>2</label>
    </ligand>
</feature>
<feature type="binding site" evidence="5">
    <location>
        <position position="153"/>
    </location>
    <ligand>
        <name>Mn(2+)</name>
        <dbReference type="ChEBI" id="CHEBI:29035"/>
        <label>2</label>
    </ligand>
</feature>
<dbReference type="AlphaFoldDB" id="A0A143PCX7"/>
<dbReference type="PANTHER" id="PTHR11358:SF35">
    <property type="entry name" value="FORMIMIDOYLGLUTAMASE"/>
    <property type="match status" value="1"/>
</dbReference>
<feature type="binding site" evidence="7">
    <location>
        <position position="155"/>
    </location>
    <ligand>
        <name>Mn(2+)</name>
        <dbReference type="ChEBI" id="CHEBI:29035"/>
        <label>1</label>
    </ligand>
</feature>
<feature type="binding site" evidence="5 7">
    <location>
        <position position="153"/>
    </location>
    <ligand>
        <name>Mn(2+)</name>
        <dbReference type="ChEBI" id="CHEBI:29035"/>
        <label>1</label>
    </ligand>
</feature>
<dbReference type="Gene3D" id="3.40.800.10">
    <property type="entry name" value="Ureohydrolase domain"/>
    <property type="match status" value="1"/>
</dbReference>
<keyword evidence="4 5" id="KW-0464">Manganese</keyword>
<comment type="pathway">
    <text evidence="5">Amino-acid degradation; L-histidine degradation into L-glutamate; L-glutamate from N-formimidoyl-L-glutamate (hydrolase route): step 1/1.</text>
</comment>
<dbReference type="KEGG" id="scv:A4G25_10975"/>
<dbReference type="PROSITE" id="PS51409">
    <property type="entry name" value="ARGINASE_2"/>
    <property type="match status" value="1"/>
</dbReference>
<dbReference type="OrthoDB" id="9788689at2"/>
<keyword evidence="2 5" id="KW-0378">Hydrolase</keyword>
<dbReference type="GO" id="GO:0019557">
    <property type="term" value="P:L-histidine catabolic process to glutamate and formate"/>
    <property type="evidence" value="ECO:0007669"/>
    <property type="project" value="UniProtKB-UniPathway"/>
</dbReference>
<gene>
    <name evidence="5" type="primary">hutG</name>
    <name evidence="10" type="ORF">EIG99_10565</name>
    <name evidence="9" type="ORF">I6J05_07500</name>
</gene>
<dbReference type="PIRSF" id="PIRSF036979">
    <property type="entry name" value="Arginase"/>
    <property type="match status" value="1"/>
</dbReference>
<evidence type="ECO:0000256" key="1">
    <source>
        <dbReference type="ARBA" id="ARBA00022723"/>
    </source>
</evidence>
<dbReference type="UniPathway" id="UPA00379">
    <property type="reaction ID" value="UER00552"/>
</dbReference>
<dbReference type="GO" id="GO:0030145">
    <property type="term" value="F:manganese ion binding"/>
    <property type="evidence" value="ECO:0007669"/>
    <property type="project" value="UniProtKB-UniRule"/>
</dbReference>
<evidence type="ECO:0000256" key="6">
    <source>
        <dbReference type="NCBIfam" id="TIGR01227"/>
    </source>
</evidence>
<dbReference type="NCBIfam" id="TIGR01227">
    <property type="entry name" value="hutG"/>
    <property type="match status" value="1"/>
</dbReference>
<evidence type="ECO:0000256" key="2">
    <source>
        <dbReference type="ARBA" id="ARBA00022801"/>
    </source>
</evidence>
<dbReference type="InterPro" id="IPR005923">
    <property type="entry name" value="HutG"/>
</dbReference>
<organism evidence="10 11">
    <name type="scientific">Staphylococcus condimenti</name>
    <dbReference type="NCBI Taxonomy" id="70255"/>
    <lineage>
        <taxon>Bacteria</taxon>
        <taxon>Bacillati</taxon>
        <taxon>Bacillota</taxon>
        <taxon>Bacilli</taxon>
        <taxon>Bacillales</taxon>
        <taxon>Staphylococcaceae</taxon>
        <taxon>Staphylococcus</taxon>
    </lineage>
</organism>
<feature type="binding site" evidence="5">
    <location>
        <position position="240"/>
    </location>
    <ligand>
        <name>Mn(2+)</name>
        <dbReference type="ChEBI" id="CHEBI:29035"/>
        <label>2</label>
    </ligand>
</feature>
<dbReference type="RefSeq" id="WP_047131481.1">
    <property type="nucleotide sequence ID" value="NZ_CP015114.1"/>
</dbReference>
<keyword evidence="12" id="KW-1185">Reference proteome</keyword>
<evidence type="ECO:0000313" key="11">
    <source>
        <dbReference type="Proteomes" id="UP000293854"/>
    </source>
</evidence>
<evidence type="ECO:0000256" key="7">
    <source>
        <dbReference type="PIRSR" id="PIRSR036979-1"/>
    </source>
</evidence>
<feature type="binding site" evidence="5 7">
    <location>
        <position position="128"/>
    </location>
    <ligand>
        <name>Mn(2+)</name>
        <dbReference type="ChEBI" id="CHEBI:29035"/>
        <label>1</label>
    </ligand>
</feature>
<evidence type="ECO:0000256" key="4">
    <source>
        <dbReference type="ARBA" id="ARBA00023211"/>
    </source>
</evidence>
<dbReference type="GO" id="GO:0019556">
    <property type="term" value="P:L-histidine catabolic process to glutamate and formamide"/>
    <property type="evidence" value="ECO:0007669"/>
    <property type="project" value="UniProtKB-UniRule"/>
</dbReference>
<comment type="function">
    <text evidence="5">Catalyzes the conversion of N-formimidoyl-L-glutamate to L-glutamate and formamide.</text>
</comment>
<feature type="binding site" evidence="7">
    <location>
        <position position="242"/>
    </location>
    <ligand>
        <name>Mn(2+)</name>
        <dbReference type="ChEBI" id="CHEBI:29035"/>
        <label>1</label>
    </ligand>
</feature>
<reference evidence="10 11" key="1">
    <citation type="submission" date="2018-11" db="EMBL/GenBank/DDBJ databases">
        <title>Genomic profiling of Staphylococcus species from a Poultry farm system in KwaZulu-Natal, South Africa.</title>
        <authorList>
            <person name="Amoako D.G."/>
            <person name="Somboro A.M."/>
            <person name="Abia A.L.K."/>
            <person name="Bester L.A."/>
            <person name="Essack S.Y."/>
        </authorList>
    </citation>
    <scope>NUCLEOTIDE SEQUENCE [LARGE SCALE GENOMIC DNA]</scope>
    <source>
        <strain evidence="10 11">SA11</strain>
    </source>
</reference>
<feature type="binding site" evidence="5 7">
    <location>
        <position position="157"/>
    </location>
    <ligand>
        <name>Mn(2+)</name>
        <dbReference type="ChEBI" id="CHEBI:29035"/>
        <label>1</label>
    </ligand>
</feature>
<dbReference type="EC" id="3.5.3.8" evidence="5 6"/>
<comment type="similarity">
    <text evidence="5 8">Belongs to the arginase family.</text>
</comment>
<name>A0A143PCX7_9STAP</name>
<feature type="binding site" evidence="5">
    <location>
        <position position="242"/>
    </location>
    <ligand>
        <name>Mn(2+)</name>
        <dbReference type="ChEBI" id="CHEBI:29035"/>
        <label>2</label>
    </ligand>
</feature>
<dbReference type="GO" id="GO:0008783">
    <property type="term" value="F:agmatinase activity"/>
    <property type="evidence" value="ECO:0007669"/>
    <property type="project" value="TreeGrafter"/>
</dbReference>
<evidence type="ECO:0000313" key="10">
    <source>
        <dbReference type="EMBL" id="RZI00770.1"/>
    </source>
</evidence>
<dbReference type="HAMAP" id="MF_00737">
    <property type="entry name" value="Formimidoylglutam"/>
    <property type="match status" value="1"/>
</dbReference>
<evidence type="ECO:0000313" key="12">
    <source>
        <dbReference type="Proteomes" id="UP000595942"/>
    </source>
</evidence>
<dbReference type="CDD" id="cd09988">
    <property type="entry name" value="Formimidoylglutamase"/>
    <property type="match status" value="1"/>
</dbReference>
<dbReference type="InterPro" id="IPR023696">
    <property type="entry name" value="Ureohydrolase_dom_sf"/>
</dbReference>
<dbReference type="Pfam" id="PF00491">
    <property type="entry name" value="Arginase"/>
    <property type="match status" value="1"/>
</dbReference>
<dbReference type="EMBL" id="RQTE01000229">
    <property type="protein sequence ID" value="RZI00770.1"/>
    <property type="molecule type" value="Genomic_DNA"/>
</dbReference>
<dbReference type="Proteomes" id="UP000595942">
    <property type="component" value="Chromosome"/>
</dbReference>
<dbReference type="GO" id="GO:0033389">
    <property type="term" value="P:putrescine biosynthetic process from arginine, via agmatine"/>
    <property type="evidence" value="ECO:0007669"/>
    <property type="project" value="TreeGrafter"/>
</dbReference>
<evidence type="ECO:0000256" key="5">
    <source>
        <dbReference type="HAMAP-Rule" id="MF_00737"/>
    </source>
</evidence>
<reference evidence="9 12" key="2">
    <citation type="submission" date="2021-01" db="EMBL/GenBank/DDBJ databases">
        <title>FDA dAtabase for Regulatory Grade micrObial Sequences (FDA-ARGOS): Supporting development and validation of Infectious Disease Dx tests.</title>
        <authorList>
            <person name="Sproer C."/>
            <person name="Gronow S."/>
            <person name="Severitt S."/>
            <person name="Schroder I."/>
            <person name="Tallon L."/>
            <person name="Sadzewicz L."/>
            <person name="Zhao X."/>
            <person name="Boylan J."/>
            <person name="Ott S."/>
            <person name="Bowen H."/>
            <person name="Vavikolanu K."/>
            <person name="Mehta A."/>
            <person name="Aluvathingal J."/>
            <person name="Nadendla S."/>
            <person name="Lowell S."/>
            <person name="Myers T."/>
            <person name="Yan Y."/>
            <person name="Sichtig H."/>
        </authorList>
    </citation>
    <scope>NUCLEOTIDE SEQUENCE [LARGE SCALE GENOMIC DNA]</scope>
    <source>
        <strain evidence="9 12">FDAARGOS_1148</strain>
    </source>
</reference>
<dbReference type="GO" id="GO:0050415">
    <property type="term" value="F:formimidoylglutamase activity"/>
    <property type="evidence" value="ECO:0007669"/>
    <property type="project" value="UniProtKB-UniRule"/>
</dbReference>
<accession>A0A143PCX7</accession>
<dbReference type="InterPro" id="IPR006035">
    <property type="entry name" value="Ureohydrolase"/>
</dbReference>
<dbReference type="GeneID" id="93725877"/>
<dbReference type="PANTHER" id="PTHR11358">
    <property type="entry name" value="ARGINASE/AGMATINASE"/>
    <property type="match status" value="1"/>
</dbReference>
<evidence type="ECO:0000256" key="3">
    <source>
        <dbReference type="ARBA" id="ARBA00022808"/>
    </source>
</evidence>
<keyword evidence="1 5" id="KW-0479">Metal-binding</keyword>
<proteinExistence type="inferred from homology"/>
<dbReference type="EMBL" id="CP068073">
    <property type="protein sequence ID" value="QQS81770.1"/>
    <property type="molecule type" value="Genomic_DNA"/>
</dbReference>
<evidence type="ECO:0000313" key="9">
    <source>
        <dbReference type="EMBL" id="QQS81770.1"/>
    </source>
</evidence>
<feature type="binding site" evidence="5 7">
    <location>
        <position position="240"/>
    </location>
    <ligand>
        <name>Mn(2+)</name>
        <dbReference type="ChEBI" id="CHEBI:29035"/>
        <label>1</label>
    </ligand>
</feature>
<comment type="catalytic activity">
    <reaction evidence="5">
        <text>N-formimidoyl-L-glutamate + H2O = formamide + L-glutamate</text>
        <dbReference type="Rhea" id="RHEA:22492"/>
        <dbReference type="ChEBI" id="CHEBI:15377"/>
        <dbReference type="ChEBI" id="CHEBI:16397"/>
        <dbReference type="ChEBI" id="CHEBI:29985"/>
        <dbReference type="ChEBI" id="CHEBI:58928"/>
        <dbReference type="EC" id="3.5.3.8"/>
    </reaction>
</comment>
<comment type="cofactor">
    <cofactor evidence="5 7">
        <name>Mn(2+)</name>
        <dbReference type="ChEBI" id="CHEBI:29035"/>
    </cofactor>
    <text evidence="5 7">Binds 2 manganese ions per subunit.</text>
</comment>
<dbReference type="Proteomes" id="UP000293854">
    <property type="component" value="Unassembled WGS sequence"/>
</dbReference>